<evidence type="ECO:0000313" key="8">
    <source>
        <dbReference type="EMBL" id="HIR66850.1"/>
    </source>
</evidence>
<dbReference type="Gene3D" id="3.30.479.20">
    <property type="entry name" value="Elongation factor Ts, dimerisation domain"/>
    <property type="match status" value="2"/>
</dbReference>
<name>A0A9D1E5J1_9FIRM</name>
<keyword evidence="4 6" id="KW-0648">Protein biosynthesis</keyword>
<accession>A0A9D1E5J1</accession>
<comment type="function">
    <text evidence="5 6">Associates with the EF-Tu.GDP complex and induces the exchange of GDP to GTP. It remains bound to the aminoacyl-tRNA.EF-Tu.GTP complex up to the GTP hydrolysis stage on the ribosome.</text>
</comment>
<gene>
    <name evidence="6" type="primary">tsf</name>
    <name evidence="8" type="ORF">IAB94_02235</name>
</gene>
<comment type="caution">
    <text evidence="8">The sequence shown here is derived from an EMBL/GenBank/DDBJ whole genome shotgun (WGS) entry which is preliminary data.</text>
</comment>
<dbReference type="SUPFAM" id="SSF54713">
    <property type="entry name" value="Elongation factor Ts (EF-Ts), dimerisation domain"/>
    <property type="match status" value="2"/>
</dbReference>
<proteinExistence type="inferred from homology"/>
<dbReference type="HAMAP" id="MF_00050">
    <property type="entry name" value="EF_Ts"/>
    <property type="match status" value="1"/>
</dbReference>
<dbReference type="PANTHER" id="PTHR11741">
    <property type="entry name" value="ELONGATION FACTOR TS"/>
    <property type="match status" value="1"/>
</dbReference>
<evidence type="ECO:0000259" key="7">
    <source>
        <dbReference type="Pfam" id="PF00889"/>
    </source>
</evidence>
<reference evidence="8" key="1">
    <citation type="submission" date="2020-10" db="EMBL/GenBank/DDBJ databases">
        <authorList>
            <person name="Gilroy R."/>
        </authorList>
    </citation>
    <scope>NUCLEOTIDE SEQUENCE</scope>
    <source>
        <strain evidence="8">ChiW16-3235</strain>
    </source>
</reference>
<keyword evidence="6" id="KW-0963">Cytoplasm</keyword>
<dbReference type="Pfam" id="PF00889">
    <property type="entry name" value="EF_TS"/>
    <property type="match status" value="1"/>
</dbReference>
<reference evidence="8" key="2">
    <citation type="journal article" date="2021" name="PeerJ">
        <title>Extensive microbial diversity within the chicken gut microbiome revealed by metagenomics and culture.</title>
        <authorList>
            <person name="Gilroy R."/>
            <person name="Ravi A."/>
            <person name="Getino M."/>
            <person name="Pursley I."/>
            <person name="Horton D.L."/>
            <person name="Alikhan N.F."/>
            <person name="Baker D."/>
            <person name="Gharbi K."/>
            <person name="Hall N."/>
            <person name="Watson M."/>
            <person name="Adriaenssens E.M."/>
            <person name="Foster-Nyarko E."/>
            <person name="Jarju S."/>
            <person name="Secka A."/>
            <person name="Antonio M."/>
            <person name="Oren A."/>
            <person name="Chaudhuri R.R."/>
            <person name="La Ragione R."/>
            <person name="Hildebrand F."/>
            <person name="Pallen M.J."/>
        </authorList>
    </citation>
    <scope>NUCLEOTIDE SEQUENCE</scope>
    <source>
        <strain evidence="8">ChiW16-3235</strain>
    </source>
</reference>
<evidence type="ECO:0000256" key="4">
    <source>
        <dbReference type="ARBA" id="ARBA00022917"/>
    </source>
</evidence>
<organism evidence="8 9">
    <name type="scientific">Candidatus Coproplasma avicola</name>
    <dbReference type="NCBI Taxonomy" id="2840744"/>
    <lineage>
        <taxon>Bacteria</taxon>
        <taxon>Bacillati</taxon>
        <taxon>Bacillota</taxon>
        <taxon>Clostridia</taxon>
        <taxon>Eubacteriales</taxon>
        <taxon>Candidatus Coproplasma</taxon>
    </lineage>
</organism>
<dbReference type="FunFam" id="1.10.286.20:FF:000001">
    <property type="entry name" value="Elongation factor Ts"/>
    <property type="match status" value="1"/>
</dbReference>
<dbReference type="NCBIfam" id="TIGR00116">
    <property type="entry name" value="tsf"/>
    <property type="match status" value="1"/>
</dbReference>
<dbReference type="Proteomes" id="UP000823913">
    <property type="component" value="Unassembled WGS sequence"/>
</dbReference>
<protein>
    <recommendedName>
        <fullName evidence="2 6">Elongation factor Ts</fullName>
        <shortName evidence="6">EF-Ts</shortName>
    </recommendedName>
</protein>
<comment type="subcellular location">
    <subcellularLocation>
        <location evidence="6">Cytoplasm</location>
    </subcellularLocation>
</comment>
<dbReference type="Gene3D" id="1.10.286.20">
    <property type="match status" value="1"/>
</dbReference>
<dbReference type="PANTHER" id="PTHR11741:SF0">
    <property type="entry name" value="ELONGATION FACTOR TS, MITOCHONDRIAL"/>
    <property type="match status" value="1"/>
</dbReference>
<dbReference type="CDD" id="cd14275">
    <property type="entry name" value="UBA_EF-Ts"/>
    <property type="match status" value="1"/>
</dbReference>
<comment type="similarity">
    <text evidence="1 6">Belongs to the EF-Ts family.</text>
</comment>
<dbReference type="GO" id="GO:0003746">
    <property type="term" value="F:translation elongation factor activity"/>
    <property type="evidence" value="ECO:0007669"/>
    <property type="project" value="UniProtKB-UniRule"/>
</dbReference>
<dbReference type="InterPro" id="IPR014039">
    <property type="entry name" value="Transl_elong_EFTs/EF1B_dimer"/>
</dbReference>
<dbReference type="InterPro" id="IPR009060">
    <property type="entry name" value="UBA-like_sf"/>
</dbReference>
<dbReference type="InterPro" id="IPR001816">
    <property type="entry name" value="Transl_elong_EFTs/EF1B"/>
</dbReference>
<feature type="region of interest" description="Involved in Mg(2+) ion dislocation from EF-Tu" evidence="6">
    <location>
        <begin position="81"/>
        <end position="84"/>
    </location>
</feature>
<evidence type="ECO:0000256" key="1">
    <source>
        <dbReference type="ARBA" id="ARBA00005532"/>
    </source>
</evidence>
<evidence type="ECO:0000256" key="2">
    <source>
        <dbReference type="ARBA" id="ARBA00016956"/>
    </source>
</evidence>
<evidence type="ECO:0000256" key="3">
    <source>
        <dbReference type="ARBA" id="ARBA00022768"/>
    </source>
</evidence>
<feature type="domain" description="Translation elongation factor EFTs/EF1B dimerisation" evidence="7">
    <location>
        <begin position="72"/>
        <end position="278"/>
    </location>
</feature>
<evidence type="ECO:0000256" key="5">
    <source>
        <dbReference type="ARBA" id="ARBA00025453"/>
    </source>
</evidence>
<evidence type="ECO:0000313" key="9">
    <source>
        <dbReference type="Proteomes" id="UP000823913"/>
    </source>
</evidence>
<sequence>MSFTAKDVMTLREKSGAGMLDCKKALTDADGDMEKAAELLRERGIAKAVKKESRIAAEGAVGAYICPECGVGVLLEINCESDFVSAGDKFKGIVSSVAKVIAQNKPADLDALNECKIGDETVKQFITNNTAVIGEKISIRRFEIYETTGKIETYIHMGGKVGVMIDAIDFTAGSEETLHDIALQIAASKPGYITEAEVPAEVLEKEKEIMLVQMQNDPKNANKPKAILEKIVAGKMGKFYSENCLMEQPFVKDDSLKVSQVIGNKFKVARFVRWEMGEGIEKKSEDLSEEVAKQVAAMKKN</sequence>
<dbReference type="InterPro" id="IPR036402">
    <property type="entry name" value="EF-Ts_dimer_sf"/>
</dbReference>
<dbReference type="AlphaFoldDB" id="A0A9D1E5J1"/>
<dbReference type="InterPro" id="IPR018101">
    <property type="entry name" value="Transl_elong_Ts_CS"/>
</dbReference>
<dbReference type="FunFam" id="1.10.8.10:FF:000001">
    <property type="entry name" value="Elongation factor Ts"/>
    <property type="match status" value="1"/>
</dbReference>
<dbReference type="Gene3D" id="1.10.8.10">
    <property type="entry name" value="DNA helicase RuvA subunit, C-terminal domain"/>
    <property type="match status" value="1"/>
</dbReference>
<dbReference type="GO" id="GO:0005737">
    <property type="term" value="C:cytoplasm"/>
    <property type="evidence" value="ECO:0007669"/>
    <property type="project" value="UniProtKB-SubCell"/>
</dbReference>
<dbReference type="PROSITE" id="PS01126">
    <property type="entry name" value="EF_TS_1"/>
    <property type="match status" value="1"/>
</dbReference>
<evidence type="ECO:0000256" key="6">
    <source>
        <dbReference type="HAMAP-Rule" id="MF_00050"/>
    </source>
</evidence>
<keyword evidence="3 6" id="KW-0251">Elongation factor</keyword>
<dbReference type="SUPFAM" id="SSF46934">
    <property type="entry name" value="UBA-like"/>
    <property type="match status" value="1"/>
</dbReference>
<dbReference type="EMBL" id="DVHK01000055">
    <property type="protein sequence ID" value="HIR66850.1"/>
    <property type="molecule type" value="Genomic_DNA"/>
</dbReference>